<feature type="chain" id="PRO_5036435416" evidence="1">
    <location>
        <begin position="25"/>
        <end position="91"/>
    </location>
</feature>
<dbReference type="EMBL" id="RCMG01000507">
    <property type="protein sequence ID" value="KAG2852968.1"/>
    <property type="molecule type" value="Genomic_DNA"/>
</dbReference>
<keyword evidence="1" id="KW-0732">Signal</keyword>
<comment type="caution">
    <text evidence="3">The sequence shown here is derived from an EMBL/GenBank/DDBJ whole genome shotgun (WGS) entry which is preliminary data.</text>
</comment>
<organism evidence="3 4">
    <name type="scientific">Phytophthora cactorum</name>
    <dbReference type="NCBI Taxonomy" id="29920"/>
    <lineage>
        <taxon>Eukaryota</taxon>
        <taxon>Sar</taxon>
        <taxon>Stramenopiles</taxon>
        <taxon>Oomycota</taxon>
        <taxon>Peronosporomycetes</taxon>
        <taxon>Peronosporales</taxon>
        <taxon>Peronosporaceae</taxon>
        <taxon>Phytophthora</taxon>
    </lineage>
</organism>
<sequence>MEGASKWTLLISATMLLVNRIVAARNEDRLVDYKGASKTKHFSAFQGHHEKLVEKAEEVEELLLPALKEQHAIDAGKYLMTMEEWRDTLDQ</sequence>
<dbReference type="VEuPathDB" id="FungiDB:PC110_g7226"/>
<evidence type="ECO:0000313" key="3">
    <source>
        <dbReference type="EMBL" id="KAG3215810.1"/>
    </source>
</evidence>
<reference evidence="3" key="1">
    <citation type="submission" date="2018-05" db="EMBL/GenBank/DDBJ databases">
        <title>Effector identification in a new, highly contiguous assembly of the strawberry crown rot pathogen Phytophthora cactorum.</title>
        <authorList>
            <person name="Armitage A.D."/>
            <person name="Nellist C.F."/>
            <person name="Bates H."/>
            <person name="Vickerstaff R.J."/>
            <person name="Harrison R.J."/>
        </authorList>
    </citation>
    <scope>NUCLEOTIDE SEQUENCE</scope>
    <source>
        <strain evidence="2">15-7</strain>
        <strain evidence="3">P421</strain>
    </source>
</reference>
<gene>
    <name evidence="2" type="ORF">PC113_g14566</name>
    <name evidence="3" type="ORF">PC129_g13315</name>
</gene>
<evidence type="ECO:0000313" key="2">
    <source>
        <dbReference type="EMBL" id="KAG2852968.1"/>
    </source>
</evidence>
<dbReference type="AlphaFoldDB" id="A0A8T1HTI4"/>
<protein>
    <submittedName>
        <fullName evidence="3">Uncharacterized protein</fullName>
    </submittedName>
</protein>
<feature type="signal peptide" evidence="1">
    <location>
        <begin position="1"/>
        <end position="24"/>
    </location>
</feature>
<evidence type="ECO:0000256" key="1">
    <source>
        <dbReference type="SAM" id="SignalP"/>
    </source>
</evidence>
<name>A0A8T1HTI4_9STRA</name>
<accession>A0A8T1HTI4</accession>
<dbReference type="Proteomes" id="UP000760860">
    <property type="component" value="Unassembled WGS sequence"/>
</dbReference>
<proteinExistence type="predicted"/>
<dbReference type="EMBL" id="RCMV01000530">
    <property type="protein sequence ID" value="KAG3215810.1"/>
    <property type="molecule type" value="Genomic_DNA"/>
</dbReference>
<dbReference type="Proteomes" id="UP000735874">
    <property type="component" value="Unassembled WGS sequence"/>
</dbReference>
<evidence type="ECO:0000313" key="4">
    <source>
        <dbReference type="Proteomes" id="UP000760860"/>
    </source>
</evidence>